<dbReference type="InterPro" id="IPR050057">
    <property type="entry name" value="Prokaryotic/Mito_RF"/>
</dbReference>
<dbReference type="PANTHER" id="PTHR43804">
    <property type="entry name" value="LD18447P"/>
    <property type="match status" value="1"/>
</dbReference>
<dbReference type="InterPro" id="IPR045853">
    <property type="entry name" value="Pep_chain_release_fac_I_sf"/>
</dbReference>
<sequence length="119" mass="14026">MDTDWRMPDDDEALLAECEVHTFRSGGPGGQHQNTTESGVRLVHLPSGVRVESRSERSQHRNRRIALERLREKLVDLATPETPRRATRVPRSEKRRRLDEKKRRSQVKKMRRRPPREPD</sequence>
<dbReference type="SUPFAM" id="SSF75620">
    <property type="entry name" value="Release factor"/>
    <property type="match status" value="1"/>
</dbReference>
<evidence type="ECO:0000259" key="3">
    <source>
        <dbReference type="Pfam" id="PF00472"/>
    </source>
</evidence>
<dbReference type="Gene3D" id="3.30.160.20">
    <property type="match status" value="1"/>
</dbReference>
<dbReference type="EMBL" id="JBBHLI010000002">
    <property type="protein sequence ID" value="MEK9500487.1"/>
    <property type="molecule type" value="Genomic_DNA"/>
</dbReference>
<dbReference type="InterPro" id="IPR000352">
    <property type="entry name" value="Pep_chain_release_fac_I"/>
</dbReference>
<feature type="region of interest" description="Disordered" evidence="2">
    <location>
        <begin position="76"/>
        <end position="119"/>
    </location>
</feature>
<organism evidence="4 5">
    <name type="scientific">Gaopeijia maritima</name>
    <dbReference type="NCBI Taxonomy" id="3119007"/>
    <lineage>
        <taxon>Bacteria</taxon>
        <taxon>Pseudomonadati</taxon>
        <taxon>Gemmatimonadota</taxon>
        <taxon>Longimicrobiia</taxon>
        <taxon>Gaopeijiales</taxon>
        <taxon>Gaopeijiaceae</taxon>
        <taxon>Gaopeijia</taxon>
    </lineage>
</organism>
<dbReference type="Proteomes" id="UP001484239">
    <property type="component" value="Unassembled WGS sequence"/>
</dbReference>
<dbReference type="RefSeq" id="WP_405274808.1">
    <property type="nucleotide sequence ID" value="NZ_CP144380.1"/>
</dbReference>
<dbReference type="PANTHER" id="PTHR43804:SF6">
    <property type="entry name" value="CLASS I PEPTIDE CHAIN RELEASE FACTOR"/>
    <property type="match status" value="1"/>
</dbReference>
<name>A0ABU9E6Y6_9BACT</name>
<comment type="caution">
    <text evidence="4">The sequence shown here is derived from an EMBL/GenBank/DDBJ whole genome shotgun (WGS) entry which is preliminary data.</text>
</comment>
<evidence type="ECO:0000256" key="1">
    <source>
        <dbReference type="ARBA" id="ARBA00010835"/>
    </source>
</evidence>
<accession>A0ABU9E6Y6</accession>
<proteinExistence type="inferred from homology"/>
<feature type="compositionally biased region" description="Basic residues" evidence="2">
    <location>
        <begin position="103"/>
        <end position="119"/>
    </location>
</feature>
<feature type="domain" description="Prokaryotic-type class I peptide chain release factors" evidence="3">
    <location>
        <begin position="17"/>
        <end position="111"/>
    </location>
</feature>
<keyword evidence="5" id="KW-1185">Reference proteome</keyword>
<reference evidence="4 5" key="1">
    <citation type="submission" date="2024-02" db="EMBL/GenBank/DDBJ databases">
        <title>A novel Gemmatimonadota bacterium.</title>
        <authorList>
            <person name="Du Z.-J."/>
            <person name="Ye Y.-Q."/>
        </authorList>
    </citation>
    <scope>NUCLEOTIDE SEQUENCE [LARGE SCALE GENOMIC DNA]</scope>
    <source>
        <strain evidence="4 5">DH-20</strain>
    </source>
</reference>
<comment type="similarity">
    <text evidence="1">Belongs to the prokaryotic/mitochondrial release factor family.</text>
</comment>
<protein>
    <submittedName>
        <fullName evidence="4">Peptide chain release factor-like protein</fullName>
    </submittedName>
</protein>
<gene>
    <name evidence="4" type="ORF">WI372_05820</name>
</gene>
<feature type="compositionally biased region" description="Basic and acidic residues" evidence="2">
    <location>
        <begin position="90"/>
        <end position="102"/>
    </location>
</feature>
<evidence type="ECO:0000313" key="5">
    <source>
        <dbReference type="Proteomes" id="UP001484239"/>
    </source>
</evidence>
<evidence type="ECO:0000256" key="2">
    <source>
        <dbReference type="SAM" id="MobiDB-lite"/>
    </source>
</evidence>
<dbReference type="Pfam" id="PF00472">
    <property type="entry name" value="RF-1"/>
    <property type="match status" value="1"/>
</dbReference>
<evidence type="ECO:0000313" key="4">
    <source>
        <dbReference type="EMBL" id="MEK9500487.1"/>
    </source>
</evidence>